<organism evidence="2">
    <name type="scientific">Micromonas pusilla (strain CCMP1545)</name>
    <name type="common">Picoplanktonic green alga</name>
    <dbReference type="NCBI Taxonomy" id="564608"/>
    <lineage>
        <taxon>Eukaryota</taxon>
        <taxon>Viridiplantae</taxon>
        <taxon>Chlorophyta</taxon>
        <taxon>Mamiellophyceae</taxon>
        <taxon>Mamiellales</taxon>
        <taxon>Mamiellaceae</taxon>
        <taxon>Micromonas</taxon>
    </lineage>
</organism>
<dbReference type="EMBL" id="GG663753">
    <property type="protein sequence ID" value="EEH50923.1"/>
    <property type="molecule type" value="Genomic_DNA"/>
</dbReference>
<name>C1NAD3_MICPC</name>
<reference evidence="1 2" key="1">
    <citation type="journal article" date="2009" name="Science">
        <title>Green evolution and dynamic adaptations revealed by genomes of the marine picoeukaryotes Micromonas.</title>
        <authorList>
            <person name="Worden A.Z."/>
            <person name="Lee J.H."/>
            <person name="Mock T."/>
            <person name="Rouze P."/>
            <person name="Simmons M.P."/>
            <person name="Aerts A.L."/>
            <person name="Allen A.E."/>
            <person name="Cuvelier M.L."/>
            <person name="Derelle E."/>
            <person name="Everett M.V."/>
            <person name="Foulon E."/>
            <person name="Grimwood J."/>
            <person name="Gundlach H."/>
            <person name="Henrissat B."/>
            <person name="Napoli C."/>
            <person name="McDonald S.M."/>
            <person name="Parker M.S."/>
            <person name="Rombauts S."/>
            <person name="Salamov A."/>
            <person name="Von Dassow P."/>
            <person name="Badger J.H."/>
            <person name="Coutinho P.M."/>
            <person name="Demir E."/>
            <person name="Dubchak I."/>
            <person name="Gentemann C."/>
            <person name="Eikrem W."/>
            <person name="Gready J.E."/>
            <person name="John U."/>
            <person name="Lanier W."/>
            <person name="Lindquist E.A."/>
            <person name="Lucas S."/>
            <person name="Mayer K.F."/>
            <person name="Moreau H."/>
            <person name="Not F."/>
            <person name="Otillar R."/>
            <person name="Panaud O."/>
            <person name="Pangilinan J."/>
            <person name="Paulsen I."/>
            <person name="Piegu B."/>
            <person name="Poliakov A."/>
            <person name="Robbens S."/>
            <person name="Schmutz J."/>
            <person name="Toulza E."/>
            <person name="Wyss T."/>
            <person name="Zelensky A."/>
            <person name="Zhou K."/>
            <person name="Armbrust E.V."/>
            <person name="Bhattacharya D."/>
            <person name="Goodenough U.W."/>
            <person name="Van de Peer Y."/>
            <person name="Grigoriev I.V."/>
        </authorList>
    </citation>
    <scope>NUCLEOTIDE SEQUENCE [LARGE SCALE GENOMIC DNA]</scope>
    <source>
        <strain evidence="1 2">CCMP1545</strain>
    </source>
</reference>
<dbReference type="RefSeq" id="XP_003064943.1">
    <property type="nucleotide sequence ID" value="XM_003064897.1"/>
</dbReference>
<dbReference type="OrthoDB" id="2346695at2759"/>
<proteinExistence type="predicted"/>
<evidence type="ECO:0000313" key="2">
    <source>
        <dbReference type="Proteomes" id="UP000001876"/>
    </source>
</evidence>
<dbReference type="AlphaFoldDB" id="C1NAD3"/>
<dbReference type="Proteomes" id="UP000001876">
    <property type="component" value="Unassembled WGS sequence"/>
</dbReference>
<sequence>MRQQSRGRRNTLPHKTTKPLFFVAALLVSAYVLTRQRSAIKDDHVVDPLSRCGGVKLARDQKCTRLLHFQRAKEGGVGHQLSELVFGLQLASLYNASLKMKPFDDIKSKDSGDSYRFLNNMLGLNRLWVNDDYDTSNLRSTLISKPEHIPSECGVIFESRWNESYGECPGGLNGEAINCFLSPVHRLAFSKFAPCLQDVAKSGTWLKNKPIGLATNSLNVVWHVRLGDLTNQSVELHRPGDEYYENIASLMAPTFNAAVGVKHFIIGTWWMLSESHRDEYKKMFRGIIEKPIFLDISVEETFLYFMHADILIGSGSSFVSVAPLFSSTVVPVNVVPKHGWNHFAEYYLDGIDLEVNSMFVTPLPMILKLLIAKNKTDKLCWS</sequence>
<evidence type="ECO:0000313" key="1">
    <source>
        <dbReference type="EMBL" id="EEH50923.1"/>
    </source>
</evidence>
<dbReference type="GeneID" id="9690318"/>
<dbReference type="KEGG" id="mpp:MICPUCDRAFT_54854"/>
<gene>
    <name evidence="1" type="ORF">MICPUCDRAFT_54854</name>
</gene>
<accession>C1NAD3</accession>
<keyword evidence="2" id="KW-1185">Reference proteome</keyword>
<protein>
    <submittedName>
        <fullName evidence="1">Predicted protein</fullName>
    </submittedName>
</protein>